<evidence type="ECO:0000313" key="1">
    <source>
        <dbReference type="EMBL" id="PGH17531.1"/>
    </source>
</evidence>
<dbReference type="Proteomes" id="UP000223968">
    <property type="component" value="Unassembled WGS sequence"/>
</dbReference>
<name>A0A2B7Y8Z7_9EURO</name>
<dbReference type="AlphaFoldDB" id="A0A2B7Y8Z7"/>
<protein>
    <submittedName>
        <fullName evidence="1">Uncharacterized protein</fullName>
    </submittedName>
</protein>
<accession>A0A2B7Y8Z7</accession>
<organism evidence="1 2">
    <name type="scientific">Helicocarpus griseus UAMH5409</name>
    <dbReference type="NCBI Taxonomy" id="1447875"/>
    <lineage>
        <taxon>Eukaryota</taxon>
        <taxon>Fungi</taxon>
        <taxon>Dikarya</taxon>
        <taxon>Ascomycota</taxon>
        <taxon>Pezizomycotina</taxon>
        <taxon>Eurotiomycetes</taxon>
        <taxon>Eurotiomycetidae</taxon>
        <taxon>Onygenales</taxon>
        <taxon>Ajellomycetaceae</taxon>
        <taxon>Helicocarpus</taxon>
    </lineage>
</organism>
<gene>
    <name evidence="1" type="ORF">AJ79_01131</name>
</gene>
<reference evidence="1 2" key="1">
    <citation type="submission" date="2017-10" db="EMBL/GenBank/DDBJ databases">
        <title>Comparative genomics in systemic dimorphic fungi from Ajellomycetaceae.</title>
        <authorList>
            <person name="Munoz J.F."/>
            <person name="Mcewen J.G."/>
            <person name="Clay O.K."/>
            <person name="Cuomo C.A."/>
        </authorList>
    </citation>
    <scope>NUCLEOTIDE SEQUENCE [LARGE SCALE GENOMIC DNA]</scope>
    <source>
        <strain evidence="1 2">UAMH5409</strain>
    </source>
</reference>
<comment type="caution">
    <text evidence="1">The sequence shown here is derived from an EMBL/GenBank/DDBJ whole genome shotgun (WGS) entry which is preliminary data.</text>
</comment>
<dbReference type="OrthoDB" id="4367692at2759"/>
<dbReference type="EMBL" id="PDNB01000010">
    <property type="protein sequence ID" value="PGH17531.1"/>
    <property type="molecule type" value="Genomic_DNA"/>
</dbReference>
<dbReference type="STRING" id="1447875.A0A2B7Y8Z7"/>
<sequence>MPLLSERKQQQSNEIRPNVEEAECLVSSGFNSFNKENSEGNLAMHFLAAENPDPRLVRFCLEKGTGVNHKDRNNQTVLLNLIRNLKEFSWLAWDIIDSINICLAAGADVFSSDGCLCPCAPSGCLSPSAFDMCFATNVVFRVRPHVVWTIEWMSLVEEYRGEKAAKKMVLSFLRRVLSDKHDITHVCCHRGHDLILDCPFWHKRYDPIPEEDALEIVDEENEFVNRLEEEMDRLASESYQQLKSRWSLAMKELVRRYINNTEKKHSEHDRIRRNINVRIDECRSKRKDQVLVPHIIFASPLIWANPASEAIAEYVFWLEHEYCRVQQRQSPENTQREEKEGWYERRVSWILEIMAAVKVETDAIVQDLKKMTIEESRTEKVDQDAIINHFLTSCSSYAPESGYEANLESMWL</sequence>
<evidence type="ECO:0000313" key="2">
    <source>
        <dbReference type="Proteomes" id="UP000223968"/>
    </source>
</evidence>
<keyword evidence="2" id="KW-1185">Reference proteome</keyword>
<dbReference type="InterPro" id="IPR036770">
    <property type="entry name" value="Ankyrin_rpt-contain_sf"/>
</dbReference>
<proteinExistence type="predicted"/>
<dbReference type="SUPFAM" id="SSF48403">
    <property type="entry name" value="Ankyrin repeat"/>
    <property type="match status" value="1"/>
</dbReference>
<dbReference type="Gene3D" id="1.25.40.20">
    <property type="entry name" value="Ankyrin repeat-containing domain"/>
    <property type="match status" value="1"/>
</dbReference>